<feature type="domain" description="Response regulatory" evidence="4">
    <location>
        <begin position="7"/>
        <end position="121"/>
    </location>
</feature>
<dbReference type="PROSITE" id="PS51755">
    <property type="entry name" value="OMPR_PHOB"/>
    <property type="match status" value="1"/>
</dbReference>
<protein>
    <submittedName>
        <fullName evidence="6">Response regulator transcription factor</fullName>
    </submittedName>
</protein>
<evidence type="ECO:0000256" key="3">
    <source>
        <dbReference type="PROSITE-ProRule" id="PRU01091"/>
    </source>
</evidence>
<dbReference type="PROSITE" id="PS50110">
    <property type="entry name" value="RESPONSE_REGULATORY"/>
    <property type="match status" value="1"/>
</dbReference>
<dbReference type="PANTHER" id="PTHR48111:SF50">
    <property type="entry name" value="KDP OPERON TRANSCRIPTIONAL REGULATORY PROTEIN KDPE"/>
    <property type="match status" value="1"/>
</dbReference>
<dbReference type="Gene3D" id="3.40.50.2300">
    <property type="match status" value="1"/>
</dbReference>
<accession>A0AAU7DSB7</accession>
<keyword evidence="2" id="KW-0597">Phosphoprotein</keyword>
<dbReference type="PANTHER" id="PTHR48111">
    <property type="entry name" value="REGULATOR OF RPOS"/>
    <property type="match status" value="1"/>
</dbReference>
<dbReference type="GO" id="GO:0005829">
    <property type="term" value="C:cytosol"/>
    <property type="evidence" value="ECO:0007669"/>
    <property type="project" value="TreeGrafter"/>
</dbReference>
<evidence type="ECO:0000256" key="2">
    <source>
        <dbReference type="PROSITE-ProRule" id="PRU00169"/>
    </source>
</evidence>
<dbReference type="CDD" id="cd17574">
    <property type="entry name" value="REC_OmpR"/>
    <property type="match status" value="1"/>
</dbReference>
<dbReference type="Gene3D" id="1.10.10.10">
    <property type="entry name" value="Winged helix-like DNA-binding domain superfamily/Winged helix DNA-binding domain"/>
    <property type="match status" value="1"/>
</dbReference>
<name>A0AAU7DSB7_9BACT</name>
<dbReference type="InterPro" id="IPR011006">
    <property type="entry name" value="CheY-like_superfamily"/>
</dbReference>
<dbReference type="SUPFAM" id="SSF52172">
    <property type="entry name" value="CheY-like"/>
    <property type="match status" value="1"/>
</dbReference>
<feature type="domain" description="OmpR/PhoB-type" evidence="5">
    <location>
        <begin position="131"/>
        <end position="230"/>
    </location>
</feature>
<gene>
    <name evidence="6" type="ORF">P8935_11340</name>
</gene>
<dbReference type="GO" id="GO:0000156">
    <property type="term" value="F:phosphorelay response regulator activity"/>
    <property type="evidence" value="ECO:0007669"/>
    <property type="project" value="TreeGrafter"/>
</dbReference>
<feature type="modified residue" description="4-aspartylphosphate" evidence="2">
    <location>
        <position position="56"/>
    </location>
</feature>
<evidence type="ECO:0000313" key="6">
    <source>
        <dbReference type="EMBL" id="XBH19888.1"/>
    </source>
</evidence>
<dbReference type="EMBL" id="CP121196">
    <property type="protein sequence ID" value="XBH19888.1"/>
    <property type="molecule type" value="Genomic_DNA"/>
</dbReference>
<dbReference type="GO" id="GO:0000976">
    <property type="term" value="F:transcription cis-regulatory region binding"/>
    <property type="evidence" value="ECO:0007669"/>
    <property type="project" value="TreeGrafter"/>
</dbReference>
<sequence length="232" mass="26313">MNENQSTVLIVDDEPSIRISLRTILSGLGFVVVEAARGEEAVSLVRTAHFDIVLLDINMPGLGGIEVCRVMRKNEPLLPIVMLTVQGSEDRKVEALDAGADDYITKPFQLRELIARIRAAVRRNIIVEDQNKQILIGDVRLDIERHLVQKKGRNVHLTPKQFDLLHYLMANAGRPVPHAKLLRTVWGPEYGNELEYLRTFVRQVRMKIEDDPANPAYLLTESHIGYRFSESV</sequence>
<dbReference type="GO" id="GO:0006355">
    <property type="term" value="P:regulation of DNA-templated transcription"/>
    <property type="evidence" value="ECO:0007669"/>
    <property type="project" value="InterPro"/>
</dbReference>
<dbReference type="RefSeq" id="WP_348265110.1">
    <property type="nucleotide sequence ID" value="NZ_CP121196.1"/>
</dbReference>
<dbReference type="InterPro" id="IPR001867">
    <property type="entry name" value="OmpR/PhoB-type_DNA-bd"/>
</dbReference>
<evidence type="ECO:0000256" key="1">
    <source>
        <dbReference type="ARBA" id="ARBA00023125"/>
    </source>
</evidence>
<dbReference type="InterPro" id="IPR001789">
    <property type="entry name" value="Sig_transdc_resp-reg_receiver"/>
</dbReference>
<evidence type="ECO:0000259" key="5">
    <source>
        <dbReference type="PROSITE" id="PS51755"/>
    </source>
</evidence>
<dbReference type="InterPro" id="IPR036388">
    <property type="entry name" value="WH-like_DNA-bd_sf"/>
</dbReference>
<organism evidence="6">
    <name type="scientific">Telmatobacter sp. DSM 110680</name>
    <dbReference type="NCBI Taxonomy" id="3036704"/>
    <lineage>
        <taxon>Bacteria</taxon>
        <taxon>Pseudomonadati</taxon>
        <taxon>Acidobacteriota</taxon>
        <taxon>Terriglobia</taxon>
        <taxon>Terriglobales</taxon>
        <taxon>Acidobacteriaceae</taxon>
        <taxon>Telmatobacter</taxon>
    </lineage>
</organism>
<feature type="DNA-binding region" description="OmpR/PhoB-type" evidence="3">
    <location>
        <begin position="131"/>
        <end position="230"/>
    </location>
</feature>
<dbReference type="Pfam" id="PF00072">
    <property type="entry name" value="Response_reg"/>
    <property type="match status" value="1"/>
</dbReference>
<dbReference type="GO" id="GO:0032993">
    <property type="term" value="C:protein-DNA complex"/>
    <property type="evidence" value="ECO:0007669"/>
    <property type="project" value="TreeGrafter"/>
</dbReference>
<dbReference type="Gene3D" id="6.10.250.690">
    <property type="match status" value="1"/>
</dbReference>
<dbReference type="InterPro" id="IPR039420">
    <property type="entry name" value="WalR-like"/>
</dbReference>
<evidence type="ECO:0000259" key="4">
    <source>
        <dbReference type="PROSITE" id="PS50110"/>
    </source>
</evidence>
<dbReference type="SMART" id="SM00448">
    <property type="entry name" value="REC"/>
    <property type="match status" value="1"/>
</dbReference>
<dbReference type="Pfam" id="PF00486">
    <property type="entry name" value="Trans_reg_C"/>
    <property type="match status" value="1"/>
</dbReference>
<reference evidence="6" key="1">
    <citation type="submission" date="2023-03" db="EMBL/GenBank/DDBJ databases">
        <title>Edaphobacter sp.</title>
        <authorList>
            <person name="Huber K.J."/>
            <person name="Papendorf J."/>
            <person name="Pilke C."/>
            <person name="Bunk B."/>
            <person name="Sproeer C."/>
            <person name="Pester M."/>
        </authorList>
    </citation>
    <scope>NUCLEOTIDE SEQUENCE</scope>
    <source>
        <strain evidence="6">DSM 110680</strain>
    </source>
</reference>
<keyword evidence="1 3" id="KW-0238">DNA-binding</keyword>
<dbReference type="AlphaFoldDB" id="A0AAU7DSB7"/>
<dbReference type="CDD" id="cd00383">
    <property type="entry name" value="trans_reg_C"/>
    <property type="match status" value="1"/>
</dbReference>
<dbReference type="SMART" id="SM00862">
    <property type="entry name" value="Trans_reg_C"/>
    <property type="match status" value="1"/>
</dbReference>
<proteinExistence type="predicted"/>